<dbReference type="AlphaFoldDB" id="M0B4C9"/>
<feature type="domain" description="HNH nuclease" evidence="1">
    <location>
        <begin position="120"/>
        <end position="167"/>
    </location>
</feature>
<dbReference type="Proteomes" id="UP000011591">
    <property type="component" value="Unassembled WGS sequence"/>
</dbReference>
<dbReference type="GO" id="GO:0008270">
    <property type="term" value="F:zinc ion binding"/>
    <property type="evidence" value="ECO:0007669"/>
    <property type="project" value="InterPro"/>
</dbReference>
<dbReference type="GO" id="GO:0003676">
    <property type="term" value="F:nucleic acid binding"/>
    <property type="evidence" value="ECO:0007669"/>
    <property type="project" value="InterPro"/>
</dbReference>
<proteinExistence type="predicted"/>
<name>M0B4C9_9EURY</name>
<evidence type="ECO:0000259" key="1">
    <source>
        <dbReference type="SMART" id="SM00507"/>
    </source>
</evidence>
<dbReference type="PATRIC" id="fig|1227491.4.peg.2108"/>
<dbReference type="InterPro" id="IPR003615">
    <property type="entry name" value="HNH_nuc"/>
</dbReference>
<dbReference type="InterPro" id="IPR002711">
    <property type="entry name" value="HNH"/>
</dbReference>
<dbReference type="Pfam" id="PF01844">
    <property type="entry name" value="HNH"/>
    <property type="match status" value="1"/>
</dbReference>
<accession>M0B4C9</accession>
<reference evidence="2 3" key="1">
    <citation type="journal article" date="2014" name="PLoS Genet.">
        <title>Phylogenetically driven sequencing of extremely halophilic archaea reveals strategies for static and dynamic osmo-response.</title>
        <authorList>
            <person name="Becker E.A."/>
            <person name="Seitzer P.M."/>
            <person name="Tritt A."/>
            <person name="Larsen D."/>
            <person name="Krusor M."/>
            <person name="Yao A.I."/>
            <person name="Wu D."/>
            <person name="Madern D."/>
            <person name="Eisen J.A."/>
            <person name="Darling A.E."/>
            <person name="Facciotti M.T."/>
        </authorList>
    </citation>
    <scope>NUCLEOTIDE SEQUENCE [LARGE SCALE GENOMIC DNA]</scope>
    <source>
        <strain evidence="2 3">DSM 13077</strain>
    </source>
</reference>
<dbReference type="RefSeq" id="WP_006665514.1">
    <property type="nucleotide sequence ID" value="NZ_AOIP01000022.1"/>
</dbReference>
<dbReference type="Gene3D" id="1.10.30.50">
    <property type="match status" value="1"/>
</dbReference>
<evidence type="ECO:0000313" key="2">
    <source>
        <dbReference type="EMBL" id="ELZ05771.1"/>
    </source>
</evidence>
<evidence type="ECO:0000313" key="3">
    <source>
        <dbReference type="Proteomes" id="UP000011591"/>
    </source>
</evidence>
<gene>
    <name evidence="2" type="ORF">C480_10250</name>
</gene>
<comment type="caution">
    <text evidence="2">The sequence shown here is derived from an EMBL/GenBank/DDBJ whole genome shotgun (WGS) entry which is preliminary data.</text>
</comment>
<sequence length="191" mass="22290">MASNGFPNHWNRQSRLRKSMDTLFPQEHSDQCRVCKEPVVDGRWNYCSDRCREVAQAVQKMFVWDEVRDQILERDEFTCQDCGLSKEMQWRAYHQVHERIKERCPHPSGGTEAEFDAWRDRRRELERRYDVGSPTGNFHVDHITPISDGGHPFDSSNLQTLCAECHEAKTAVENSNAELQPDVTLADYMES</sequence>
<keyword evidence="3" id="KW-1185">Reference proteome</keyword>
<protein>
    <recommendedName>
        <fullName evidence="1">HNH nuclease domain-containing protein</fullName>
    </recommendedName>
</protein>
<dbReference type="SMART" id="SM00507">
    <property type="entry name" value="HNHc"/>
    <property type="match status" value="1"/>
</dbReference>
<organism evidence="2 3">
    <name type="scientific">Natrialba aegyptia DSM 13077</name>
    <dbReference type="NCBI Taxonomy" id="1227491"/>
    <lineage>
        <taxon>Archaea</taxon>
        <taxon>Methanobacteriati</taxon>
        <taxon>Methanobacteriota</taxon>
        <taxon>Stenosarchaea group</taxon>
        <taxon>Halobacteria</taxon>
        <taxon>Halobacteriales</taxon>
        <taxon>Natrialbaceae</taxon>
        <taxon>Natrialba</taxon>
    </lineage>
</organism>
<dbReference type="CDD" id="cd00085">
    <property type="entry name" value="HNHc"/>
    <property type="match status" value="1"/>
</dbReference>
<dbReference type="EMBL" id="AOIP01000022">
    <property type="protein sequence ID" value="ELZ05771.1"/>
    <property type="molecule type" value="Genomic_DNA"/>
</dbReference>
<dbReference type="GO" id="GO:0004519">
    <property type="term" value="F:endonuclease activity"/>
    <property type="evidence" value="ECO:0007669"/>
    <property type="project" value="InterPro"/>
</dbReference>
<dbReference type="OrthoDB" id="191452at2157"/>